<dbReference type="PANTHER" id="PTHR46825:SF9">
    <property type="entry name" value="BETA-LACTAMASE-RELATED DOMAIN-CONTAINING PROTEIN"/>
    <property type="match status" value="1"/>
</dbReference>
<dbReference type="Gene3D" id="3.40.710.10">
    <property type="entry name" value="DD-peptidase/beta-lactamase superfamily"/>
    <property type="match status" value="1"/>
</dbReference>
<proteinExistence type="predicted"/>
<name>A0A383D589_9ZZZZ</name>
<dbReference type="InterPro" id="IPR001466">
    <property type="entry name" value="Beta-lactam-related"/>
</dbReference>
<dbReference type="PANTHER" id="PTHR46825">
    <property type="entry name" value="D-ALANYL-D-ALANINE-CARBOXYPEPTIDASE/ENDOPEPTIDASE AMPH"/>
    <property type="match status" value="1"/>
</dbReference>
<dbReference type="InterPro" id="IPR050491">
    <property type="entry name" value="AmpC-like"/>
</dbReference>
<gene>
    <name evidence="2" type="ORF">METZ01_LOCUS492338</name>
</gene>
<evidence type="ECO:0000313" key="2">
    <source>
        <dbReference type="EMBL" id="SVE39484.1"/>
    </source>
</evidence>
<dbReference type="InterPro" id="IPR012338">
    <property type="entry name" value="Beta-lactam/transpept-like"/>
</dbReference>
<accession>A0A383D589</accession>
<evidence type="ECO:0000259" key="1">
    <source>
        <dbReference type="Pfam" id="PF00144"/>
    </source>
</evidence>
<dbReference type="AlphaFoldDB" id="A0A383D589"/>
<feature type="non-terminal residue" evidence="2">
    <location>
        <position position="226"/>
    </location>
</feature>
<organism evidence="2">
    <name type="scientific">marine metagenome</name>
    <dbReference type="NCBI Taxonomy" id="408172"/>
    <lineage>
        <taxon>unclassified sequences</taxon>
        <taxon>metagenomes</taxon>
        <taxon>ecological metagenomes</taxon>
    </lineage>
</organism>
<dbReference type="Pfam" id="PF00144">
    <property type="entry name" value="Beta-lactamase"/>
    <property type="match status" value="1"/>
</dbReference>
<reference evidence="2" key="1">
    <citation type="submission" date="2018-05" db="EMBL/GenBank/DDBJ databases">
        <authorList>
            <person name="Lanie J.A."/>
            <person name="Ng W.-L."/>
            <person name="Kazmierczak K.M."/>
            <person name="Andrzejewski T.M."/>
            <person name="Davidsen T.M."/>
            <person name="Wayne K.J."/>
            <person name="Tettelin H."/>
            <person name="Glass J.I."/>
            <person name="Rusch D."/>
            <person name="Podicherti R."/>
            <person name="Tsui H.-C.T."/>
            <person name="Winkler M.E."/>
        </authorList>
    </citation>
    <scope>NUCLEOTIDE SEQUENCE</scope>
</reference>
<dbReference type="SUPFAM" id="SSF56601">
    <property type="entry name" value="beta-lactamase/transpeptidase-like"/>
    <property type="match status" value="1"/>
</dbReference>
<protein>
    <recommendedName>
        <fullName evidence="1">Beta-lactamase-related domain-containing protein</fullName>
    </recommendedName>
</protein>
<feature type="domain" description="Beta-lactamase-related" evidence="1">
    <location>
        <begin position="48"/>
        <end position="224"/>
    </location>
</feature>
<dbReference type="EMBL" id="UINC01214312">
    <property type="protein sequence ID" value="SVE39484.1"/>
    <property type="molecule type" value="Genomic_DNA"/>
</dbReference>
<sequence>MNRRANRAWLPKAYLALLIAAATPSILLAQEPLWGGALVSKIDSLAATTLSQGPVAALSIGVKRGDHLLLAKGYGEADIENSVPATAETVYRIGSITKQFTAAAIMQFVEGGKIGLEDSITDHLMDYPTQGHKITIRHLLTHTSGIKSYTGLEAWRPKMTLDLTDEELLDLFKDEPFDFAPGERYLYNNSAFYMLGMVVGEAGSTTYREYIDAHLFGPLGLTGSSY</sequence>